<keyword evidence="5" id="KW-1003">Cell membrane</keyword>
<dbReference type="Gene3D" id="1.20.120.1380">
    <property type="entry name" value="Flagellar FlhF biosynthesis protein, N domain"/>
    <property type="match status" value="1"/>
</dbReference>
<reference evidence="16 17" key="1">
    <citation type="journal article" date="2024" name="Int. J. Syst. Evol. Microbiol.">
        <title>Virgibacillus tibetensis sp. nov., isolated from salt lake on the Tibetan Plateau of China.</title>
        <authorList>
            <person name="Phurbu D."/>
            <person name="Liu Z.-X."/>
            <person name="Wang R."/>
            <person name="Zheng Y.-Y."/>
            <person name="Liu H.-C."/>
            <person name="Zhou Y.-G."/>
            <person name="Yu Y.-J."/>
            <person name="Li A.-H."/>
        </authorList>
    </citation>
    <scope>NUCLEOTIDE SEQUENCE [LARGE SCALE GENOMIC DNA]</scope>
    <source>
        <strain evidence="16 17">C22-A2</strain>
    </source>
</reference>
<keyword evidence="10" id="KW-0472">Membrane</keyword>
<dbReference type="EMBL" id="JARZFX010000001">
    <property type="protein sequence ID" value="MEC5422675.1"/>
    <property type="molecule type" value="Genomic_DNA"/>
</dbReference>
<comment type="subcellular location">
    <subcellularLocation>
        <location evidence="1">Cell membrane</location>
        <topology evidence="1">Peripheral membrane protein</topology>
        <orientation evidence="1">Cytoplasmic side</orientation>
    </subcellularLocation>
</comment>
<evidence type="ECO:0000256" key="2">
    <source>
        <dbReference type="ARBA" id="ARBA00008531"/>
    </source>
</evidence>
<dbReference type="InterPro" id="IPR047040">
    <property type="entry name" value="FlhF__GTPase_dom"/>
</dbReference>
<evidence type="ECO:0000256" key="10">
    <source>
        <dbReference type="ARBA" id="ARBA00023136"/>
    </source>
</evidence>
<evidence type="ECO:0000256" key="1">
    <source>
        <dbReference type="ARBA" id="ARBA00004413"/>
    </source>
</evidence>
<feature type="domain" description="SRP54-type proteins GTP-binding" evidence="15">
    <location>
        <begin position="180"/>
        <end position="371"/>
    </location>
</feature>
<dbReference type="RefSeq" id="WP_327606229.1">
    <property type="nucleotide sequence ID" value="NZ_JARZFX010000001.1"/>
</dbReference>
<dbReference type="PANTHER" id="PTHR43134:SF3">
    <property type="entry name" value="FLAGELLAR BIOSYNTHESIS PROTEIN FLHF"/>
    <property type="match status" value="1"/>
</dbReference>
<evidence type="ECO:0000256" key="4">
    <source>
        <dbReference type="ARBA" id="ARBA00022448"/>
    </source>
</evidence>
<evidence type="ECO:0000256" key="8">
    <source>
        <dbReference type="ARBA" id="ARBA00022927"/>
    </source>
</evidence>
<dbReference type="CDD" id="cd17873">
    <property type="entry name" value="FlhF"/>
    <property type="match status" value="1"/>
</dbReference>
<gene>
    <name evidence="16" type="primary">flhF</name>
    <name evidence="16" type="ORF">QGM71_04095</name>
</gene>
<dbReference type="Gene3D" id="3.40.50.300">
    <property type="entry name" value="P-loop containing nucleotide triphosphate hydrolases"/>
    <property type="match status" value="1"/>
</dbReference>
<comment type="caution">
    <text evidence="16">The sequence shown here is derived from an EMBL/GenBank/DDBJ whole genome shotgun (WGS) entry which is preliminary data.</text>
</comment>
<sequence>MKVKKYVAATMPEVMLQIRKDLGSDAVLLNSKEIKHGGFLGFFKKTKVEVVAALDPAPGPAKTYKQIDGIRNGERLSEISVHKKESGNEVLKEIKQLKKMIELQTSKEKYNYPPNYQVVFQYLLDQEVDLDIAGQIITAVMRKHEEMELELPIDTLVNEVRMELIERLSQLTYHGITDEMKVVHFVGPTGVGKTTTLAKIAADCKLNNKKKVAFITADTYRIAAIDQLKTYAQILEIPIEVAYNSEDYKNAVTKFAAYDLILVDTAGRNFRDEKYVNELMSSLSASVEITTFLVLSLTAKPNDLSEIVDQFQHLKLKELIFTKIDETRQYGSVLNIAAQKQLGVAYITNGQDVPDDLERVSPEAIANYIMSEHTHD</sequence>
<keyword evidence="17" id="KW-1185">Reference proteome</keyword>
<evidence type="ECO:0000259" key="15">
    <source>
        <dbReference type="SMART" id="SM00962"/>
    </source>
</evidence>
<dbReference type="PANTHER" id="PTHR43134">
    <property type="entry name" value="SIGNAL RECOGNITION PARTICLE RECEPTOR SUBUNIT ALPHA"/>
    <property type="match status" value="1"/>
</dbReference>
<dbReference type="InterPro" id="IPR020006">
    <property type="entry name" value="FlhF"/>
</dbReference>
<keyword evidence="6" id="KW-0547">Nucleotide-binding</keyword>
<keyword evidence="11" id="KW-1006">Bacterial flagellum protein export</keyword>
<organism evidence="16 17">
    <name type="scientific">Virgibacillus tibetensis</name>
    <dbReference type="NCBI Taxonomy" id="3042313"/>
    <lineage>
        <taxon>Bacteria</taxon>
        <taxon>Bacillati</taxon>
        <taxon>Bacillota</taxon>
        <taxon>Bacilli</taxon>
        <taxon>Bacillales</taxon>
        <taxon>Bacillaceae</taxon>
        <taxon>Virgibacillus</taxon>
    </lineage>
</organism>
<evidence type="ECO:0000256" key="7">
    <source>
        <dbReference type="ARBA" id="ARBA00022795"/>
    </source>
</evidence>
<dbReference type="InterPro" id="IPR003593">
    <property type="entry name" value="AAA+_ATPase"/>
</dbReference>
<evidence type="ECO:0000259" key="14">
    <source>
        <dbReference type="SMART" id="SM00382"/>
    </source>
</evidence>
<evidence type="ECO:0000313" key="16">
    <source>
        <dbReference type="EMBL" id="MEC5422675.1"/>
    </source>
</evidence>
<keyword evidence="16" id="KW-0969">Cilium</keyword>
<evidence type="ECO:0000256" key="6">
    <source>
        <dbReference type="ARBA" id="ARBA00022741"/>
    </source>
</evidence>
<comment type="function">
    <text evidence="12">Necessary for flagellar biosynthesis. May be involved in translocation of the flagellum.</text>
</comment>
<dbReference type="SMART" id="SM00962">
    <property type="entry name" value="SRP54"/>
    <property type="match status" value="1"/>
</dbReference>
<dbReference type="NCBIfam" id="TIGR03499">
    <property type="entry name" value="FlhF"/>
    <property type="match status" value="1"/>
</dbReference>
<keyword evidence="4" id="KW-0813">Transport</keyword>
<dbReference type="Proteomes" id="UP001335737">
    <property type="component" value="Unassembled WGS sequence"/>
</dbReference>
<keyword evidence="16" id="KW-0282">Flagellum</keyword>
<evidence type="ECO:0000256" key="9">
    <source>
        <dbReference type="ARBA" id="ARBA00023134"/>
    </source>
</evidence>
<dbReference type="InterPro" id="IPR027417">
    <property type="entry name" value="P-loop_NTPase"/>
</dbReference>
<dbReference type="InterPro" id="IPR000897">
    <property type="entry name" value="SRP54_GTPase_dom"/>
</dbReference>
<keyword evidence="8" id="KW-0653">Protein transport</keyword>
<feature type="domain" description="AAA+ ATPase" evidence="14">
    <location>
        <begin position="179"/>
        <end position="318"/>
    </location>
</feature>
<evidence type="ECO:0000256" key="13">
    <source>
        <dbReference type="NCBIfam" id="TIGR03499"/>
    </source>
</evidence>
<name>A0ABU6KBX2_9BACI</name>
<protein>
    <recommendedName>
        <fullName evidence="3 13">Flagellar biosynthesis protein FlhF</fullName>
    </recommendedName>
</protein>
<comment type="similarity">
    <text evidence="2">Belongs to the GTP-binding SRP family.</text>
</comment>
<evidence type="ECO:0000313" key="17">
    <source>
        <dbReference type="Proteomes" id="UP001335737"/>
    </source>
</evidence>
<evidence type="ECO:0000256" key="3">
    <source>
        <dbReference type="ARBA" id="ARBA00014919"/>
    </source>
</evidence>
<keyword evidence="7" id="KW-1005">Bacterial flagellum biogenesis</keyword>
<dbReference type="SUPFAM" id="SSF52540">
    <property type="entry name" value="P-loop containing nucleoside triphosphate hydrolases"/>
    <property type="match status" value="1"/>
</dbReference>
<keyword evidence="16" id="KW-0966">Cell projection</keyword>
<evidence type="ECO:0000256" key="5">
    <source>
        <dbReference type="ARBA" id="ARBA00022475"/>
    </source>
</evidence>
<keyword evidence="9" id="KW-0342">GTP-binding</keyword>
<evidence type="ECO:0000256" key="11">
    <source>
        <dbReference type="ARBA" id="ARBA00023225"/>
    </source>
</evidence>
<dbReference type="Pfam" id="PF00448">
    <property type="entry name" value="SRP54"/>
    <property type="match status" value="1"/>
</dbReference>
<accession>A0ABU6KBX2</accession>
<dbReference type="SMART" id="SM00382">
    <property type="entry name" value="AAA"/>
    <property type="match status" value="1"/>
</dbReference>
<proteinExistence type="inferred from homology"/>
<evidence type="ECO:0000256" key="12">
    <source>
        <dbReference type="ARBA" id="ARBA00025337"/>
    </source>
</evidence>